<reference evidence="1 2" key="2">
    <citation type="journal article" date="2009" name="PLoS ONE">
        <title>The photosynthetic apparatus and its regulation in the aerobic gammaproteobacterium Congregibacter litoralis gen. nov., sp. nov.</title>
        <authorList>
            <person name="Spring S."/>
            <person name="Lunsdorf H."/>
            <person name="Fuchs B.M."/>
            <person name="Tindall B.J."/>
        </authorList>
    </citation>
    <scope>NUCLEOTIDE SEQUENCE [LARGE SCALE GENOMIC DNA]</scope>
    <source>
        <strain evidence="1">KT71</strain>
    </source>
</reference>
<keyword evidence="2" id="KW-1185">Reference proteome</keyword>
<dbReference type="CDD" id="cd05483">
    <property type="entry name" value="retropepsin_like_bacteria"/>
    <property type="match status" value="1"/>
</dbReference>
<gene>
    <name evidence="1" type="ORF">KT71_01375</name>
</gene>
<dbReference type="Gene3D" id="2.40.70.10">
    <property type="entry name" value="Acid Proteases"/>
    <property type="match status" value="1"/>
</dbReference>
<dbReference type="InterPro" id="IPR011969">
    <property type="entry name" value="Clan_AA_Asp_peptidase_C"/>
</dbReference>
<dbReference type="PROSITE" id="PS00141">
    <property type="entry name" value="ASP_PROTEASE"/>
    <property type="match status" value="1"/>
</dbReference>
<protein>
    <submittedName>
        <fullName evidence="1">Clan AA aspartic protease family</fullName>
    </submittedName>
</protein>
<dbReference type="HOGENOM" id="CLU_104576_0_0_6"/>
<proteinExistence type="predicted"/>
<evidence type="ECO:0000313" key="1">
    <source>
        <dbReference type="EMBL" id="EAQ98586.2"/>
    </source>
</evidence>
<evidence type="ECO:0000313" key="2">
    <source>
        <dbReference type="Proteomes" id="UP000019205"/>
    </source>
</evidence>
<dbReference type="InterPro" id="IPR034122">
    <property type="entry name" value="Retropepsin-like_bacterial"/>
</dbReference>
<organism evidence="1 2">
    <name type="scientific">Congregibacter litoralis KT71</name>
    <dbReference type="NCBI Taxonomy" id="314285"/>
    <lineage>
        <taxon>Bacteria</taxon>
        <taxon>Pseudomonadati</taxon>
        <taxon>Pseudomonadota</taxon>
        <taxon>Gammaproteobacteria</taxon>
        <taxon>Cellvibrionales</taxon>
        <taxon>Halieaceae</taxon>
        <taxon>Congregibacter</taxon>
    </lineage>
</organism>
<keyword evidence="1" id="KW-0378">Hydrolase</keyword>
<dbReference type="NCBIfam" id="TIGR02281">
    <property type="entry name" value="clan_AA_DTGA"/>
    <property type="match status" value="1"/>
</dbReference>
<dbReference type="GO" id="GO:0006508">
    <property type="term" value="P:proteolysis"/>
    <property type="evidence" value="ECO:0007669"/>
    <property type="project" value="UniProtKB-KW"/>
</dbReference>
<name>A4A6D9_9GAMM</name>
<dbReference type="AlphaFoldDB" id="A4A6D9"/>
<comment type="caution">
    <text evidence="1">The sequence shown here is derived from an EMBL/GenBank/DDBJ whole genome shotgun (WGS) entry which is preliminary data.</text>
</comment>
<keyword evidence="1" id="KW-0645">Protease</keyword>
<dbReference type="InterPro" id="IPR001969">
    <property type="entry name" value="Aspartic_peptidase_AS"/>
</dbReference>
<dbReference type="eggNOG" id="COG3577">
    <property type="taxonomic scope" value="Bacteria"/>
</dbReference>
<dbReference type="SUPFAM" id="SSF50630">
    <property type="entry name" value="Acid proteases"/>
    <property type="match status" value="1"/>
</dbReference>
<dbReference type="Proteomes" id="UP000019205">
    <property type="component" value="Chromosome"/>
</dbReference>
<dbReference type="GO" id="GO:0004190">
    <property type="term" value="F:aspartic-type endopeptidase activity"/>
    <property type="evidence" value="ECO:0007669"/>
    <property type="project" value="InterPro"/>
</dbReference>
<dbReference type="Pfam" id="PF13975">
    <property type="entry name" value="gag-asp_proteas"/>
    <property type="match status" value="1"/>
</dbReference>
<accession>A4A6D9</accession>
<reference evidence="1 2" key="1">
    <citation type="journal article" date="2007" name="Proc. Natl. Acad. Sci. U.S.A.">
        <title>Characterization of a marine gammaproteobacterium capable of aerobic anoxygenic photosynthesis.</title>
        <authorList>
            <person name="Fuchs B.M."/>
            <person name="Spring S."/>
            <person name="Teeling H."/>
            <person name="Quast C."/>
            <person name="Wulf J."/>
            <person name="Schattenhofer M."/>
            <person name="Yan S."/>
            <person name="Ferriera S."/>
            <person name="Johnson J."/>
            <person name="Glockner F.O."/>
            <person name="Amann R."/>
        </authorList>
    </citation>
    <scope>NUCLEOTIDE SEQUENCE [LARGE SCALE GENOMIC DNA]</scope>
    <source>
        <strain evidence="1">KT71</strain>
    </source>
</reference>
<dbReference type="EMBL" id="AAOA02000002">
    <property type="protein sequence ID" value="EAQ98586.2"/>
    <property type="molecule type" value="Genomic_DNA"/>
</dbReference>
<dbReference type="InterPro" id="IPR021109">
    <property type="entry name" value="Peptidase_aspartic_dom_sf"/>
</dbReference>
<sequence length="222" mass="23496">MSARLPGGMRVRGRKGALPLLLFLVCSWVTATEIQVEALLPGLAVMQIDGRRVTLREGQSESGVKLLAADAQSALVEVGGRQQRLRVSQRISGQFAAPAERSITIPRNDQMQYVTTAEINNVRLSVIVDTGANIIALNSRDARAVGIADDEGAAARVQTAGSIVPARRVVLDAVTVGGIRVEGVAATVIDGDQPSVALLGMSFLQHVDIQEQGGILTLKALW</sequence>
<dbReference type="STRING" id="314285.KT71_01375"/>